<keyword evidence="2" id="KW-1185">Reference proteome</keyword>
<dbReference type="Proteomes" id="UP000823388">
    <property type="component" value="Chromosome 7K"/>
</dbReference>
<gene>
    <name evidence="1" type="ORF">PVAP13_7KG342500</name>
</gene>
<name>A0A8T0QN94_PANVG</name>
<comment type="caution">
    <text evidence="1">The sequence shown here is derived from an EMBL/GenBank/DDBJ whole genome shotgun (WGS) entry which is preliminary data.</text>
</comment>
<dbReference type="AlphaFoldDB" id="A0A8T0QN94"/>
<protein>
    <submittedName>
        <fullName evidence="1">Uncharacterized protein</fullName>
    </submittedName>
</protein>
<dbReference type="EMBL" id="CM029049">
    <property type="protein sequence ID" value="KAG2574732.1"/>
    <property type="molecule type" value="Genomic_DNA"/>
</dbReference>
<proteinExistence type="predicted"/>
<organism evidence="1 2">
    <name type="scientific">Panicum virgatum</name>
    <name type="common">Blackwell switchgrass</name>
    <dbReference type="NCBI Taxonomy" id="38727"/>
    <lineage>
        <taxon>Eukaryota</taxon>
        <taxon>Viridiplantae</taxon>
        <taxon>Streptophyta</taxon>
        <taxon>Embryophyta</taxon>
        <taxon>Tracheophyta</taxon>
        <taxon>Spermatophyta</taxon>
        <taxon>Magnoliopsida</taxon>
        <taxon>Liliopsida</taxon>
        <taxon>Poales</taxon>
        <taxon>Poaceae</taxon>
        <taxon>PACMAD clade</taxon>
        <taxon>Panicoideae</taxon>
        <taxon>Panicodae</taxon>
        <taxon>Paniceae</taxon>
        <taxon>Panicinae</taxon>
        <taxon>Panicum</taxon>
        <taxon>Panicum sect. Hiantes</taxon>
    </lineage>
</organism>
<evidence type="ECO:0000313" key="1">
    <source>
        <dbReference type="EMBL" id="KAG2574732.1"/>
    </source>
</evidence>
<evidence type="ECO:0000313" key="2">
    <source>
        <dbReference type="Proteomes" id="UP000823388"/>
    </source>
</evidence>
<reference evidence="1" key="1">
    <citation type="submission" date="2020-05" db="EMBL/GenBank/DDBJ databases">
        <title>WGS assembly of Panicum virgatum.</title>
        <authorList>
            <person name="Lovell J.T."/>
            <person name="Jenkins J."/>
            <person name="Shu S."/>
            <person name="Juenger T.E."/>
            <person name="Schmutz J."/>
        </authorList>
    </citation>
    <scope>NUCLEOTIDE SEQUENCE</scope>
    <source>
        <strain evidence="1">AP13</strain>
    </source>
</reference>
<accession>A0A8T0QN94</accession>
<sequence length="119" mass="13543">MAGCRPWCSALPWTPRHACPCDLILEHLALSDLGDEETEWQWSCHLNRRETMSWCVAAADMRAREELLLACSDGGREKLEWLHVASVKFRGRSLFQNTVELSKMIGALDGNENIMIEII</sequence>